<comment type="subcellular location">
    <subcellularLocation>
        <location evidence="7">Cell membrane</location>
        <topology evidence="7">Single-pass membrane protein</topology>
    </subcellularLocation>
</comment>
<evidence type="ECO:0000256" key="3">
    <source>
        <dbReference type="ARBA" id="ARBA00022989"/>
    </source>
</evidence>
<dbReference type="PATRIC" id="fig|1127696.3.peg.1318"/>
<dbReference type="EC" id="4.2.2.29" evidence="7"/>
<dbReference type="HOGENOM" id="CLU_025574_2_0_10"/>
<dbReference type="Pfam" id="PF02618">
    <property type="entry name" value="YceG"/>
    <property type="match status" value="1"/>
</dbReference>
<comment type="similarity">
    <text evidence="7">Belongs to the transglycosylase MltG family.</text>
</comment>
<gene>
    <name evidence="7" type="primary">mltG</name>
    <name evidence="8" type="ORF">HMPREF9134_01458</name>
</gene>
<feature type="site" description="Important for catalytic activity" evidence="7">
    <location>
        <position position="246"/>
    </location>
</feature>
<evidence type="ECO:0000313" key="9">
    <source>
        <dbReference type="Proteomes" id="UP000010408"/>
    </source>
</evidence>
<dbReference type="GO" id="GO:0009252">
    <property type="term" value="P:peptidoglycan biosynthetic process"/>
    <property type="evidence" value="ECO:0007669"/>
    <property type="project" value="UniProtKB-UniRule"/>
</dbReference>
<dbReference type="Gene3D" id="3.30.1490.480">
    <property type="entry name" value="Endolytic murein transglycosylase"/>
    <property type="match status" value="1"/>
</dbReference>
<dbReference type="STRING" id="1127696.HMPREF9134_01458"/>
<protein>
    <recommendedName>
        <fullName evidence="7">Endolytic murein transglycosylase</fullName>
        <ecNumber evidence="7">4.2.2.29</ecNumber>
    </recommendedName>
    <alternativeName>
        <fullName evidence="7">Peptidoglycan lytic transglycosylase</fullName>
    </alternativeName>
    <alternativeName>
        <fullName evidence="7">Peptidoglycan polymerization terminase</fullName>
    </alternativeName>
</protein>
<comment type="function">
    <text evidence="7">Functions as a peptidoglycan terminase that cleaves nascent peptidoglycan strands endolytically to terminate their elongation.</text>
</comment>
<organism evidence="8 9">
    <name type="scientific">Porphyromonas catoniae F0037</name>
    <dbReference type="NCBI Taxonomy" id="1127696"/>
    <lineage>
        <taxon>Bacteria</taxon>
        <taxon>Pseudomonadati</taxon>
        <taxon>Bacteroidota</taxon>
        <taxon>Bacteroidia</taxon>
        <taxon>Bacteroidales</taxon>
        <taxon>Porphyromonadaceae</taxon>
        <taxon>Porphyromonas</taxon>
    </lineage>
</organism>
<dbReference type="EMBL" id="AMEQ01000037">
    <property type="protein sequence ID" value="EKY00719.1"/>
    <property type="molecule type" value="Genomic_DNA"/>
</dbReference>
<evidence type="ECO:0000256" key="1">
    <source>
        <dbReference type="ARBA" id="ARBA00022475"/>
    </source>
</evidence>
<evidence type="ECO:0000256" key="7">
    <source>
        <dbReference type="HAMAP-Rule" id="MF_02065"/>
    </source>
</evidence>
<evidence type="ECO:0000256" key="5">
    <source>
        <dbReference type="ARBA" id="ARBA00023239"/>
    </source>
</evidence>
<keyword evidence="1 7" id="KW-1003">Cell membrane</keyword>
<sequence>MSKHSVAHYQRINGGRILPSRKKRSSKLRRGILRCLSILFVLCLLVLVAGGAFLYLTPAGRVDRGTTYILVSPGAKYKDVEQQLQNKLWLRFPSAFRYLAQWKGLTSAPLRSGRYAIPRGATMPEVIEILQTAEQVPLTITPTALRTEDELITFLTSNLWLRTDSLRTLLRDSSFMARYGATSETFRAEVLRQPFTIAWDATGKTLLDSLHSGYLRFWKGARTDQAQRLGLTPLQVTTLASIVESESAKPDEYRRIAGLYLNRLRKDMRLQSDPTVKFALGDFSLRRIKGEHLSVSSPYNTYLVTGLPPAPIVLPRTSTIDSVLRAEEHDYLYMCAREDFSGYHSFAADYATHLSNARRYQQELDKRGVN</sequence>
<dbReference type="eggNOG" id="COG1559">
    <property type="taxonomic scope" value="Bacteria"/>
</dbReference>
<keyword evidence="4 7" id="KW-0472">Membrane</keyword>
<dbReference type="NCBIfam" id="TIGR00247">
    <property type="entry name" value="endolytic transglycosylase MltG"/>
    <property type="match status" value="1"/>
</dbReference>
<dbReference type="RefSeq" id="WP_005467555.1">
    <property type="nucleotide sequence ID" value="NZ_KB291032.1"/>
</dbReference>
<proteinExistence type="inferred from homology"/>
<dbReference type="GO" id="GO:0005886">
    <property type="term" value="C:plasma membrane"/>
    <property type="evidence" value="ECO:0007669"/>
    <property type="project" value="UniProtKB-SubCell"/>
</dbReference>
<dbReference type="Proteomes" id="UP000010408">
    <property type="component" value="Unassembled WGS sequence"/>
</dbReference>
<name>L1NB24_9PORP</name>
<keyword evidence="2 7" id="KW-0812">Transmembrane</keyword>
<evidence type="ECO:0000313" key="8">
    <source>
        <dbReference type="EMBL" id="EKY00719.1"/>
    </source>
</evidence>
<dbReference type="HAMAP" id="MF_02065">
    <property type="entry name" value="MltG"/>
    <property type="match status" value="1"/>
</dbReference>
<dbReference type="PANTHER" id="PTHR30518">
    <property type="entry name" value="ENDOLYTIC MUREIN TRANSGLYCOSYLASE"/>
    <property type="match status" value="1"/>
</dbReference>
<keyword evidence="3 7" id="KW-1133">Transmembrane helix</keyword>
<accession>L1NB24</accession>
<dbReference type="InterPro" id="IPR003770">
    <property type="entry name" value="MLTG-like"/>
</dbReference>
<dbReference type="Gene3D" id="3.30.160.60">
    <property type="entry name" value="Classic Zinc Finger"/>
    <property type="match status" value="1"/>
</dbReference>
<dbReference type="AlphaFoldDB" id="L1NB24"/>
<evidence type="ECO:0000256" key="4">
    <source>
        <dbReference type="ARBA" id="ARBA00023136"/>
    </source>
</evidence>
<comment type="caution">
    <text evidence="8">The sequence shown here is derived from an EMBL/GenBank/DDBJ whole genome shotgun (WGS) entry which is preliminary data.</text>
</comment>
<dbReference type="GO" id="GO:0071555">
    <property type="term" value="P:cell wall organization"/>
    <property type="evidence" value="ECO:0007669"/>
    <property type="project" value="UniProtKB-KW"/>
</dbReference>
<keyword evidence="5 7" id="KW-0456">Lyase</keyword>
<dbReference type="PANTHER" id="PTHR30518:SF2">
    <property type="entry name" value="ENDOLYTIC MUREIN TRANSGLYCOSYLASE"/>
    <property type="match status" value="1"/>
</dbReference>
<evidence type="ECO:0000256" key="2">
    <source>
        <dbReference type="ARBA" id="ARBA00022692"/>
    </source>
</evidence>
<comment type="catalytic activity">
    <reaction evidence="7">
        <text>a peptidoglycan chain = a peptidoglycan chain with N-acetyl-1,6-anhydromuramyl-[peptide] at the reducing end + a peptidoglycan chain with N-acetylglucosamine at the non-reducing end.</text>
        <dbReference type="EC" id="4.2.2.29"/>
    </reaction>
</comment>
<evidence type="ECO:0000256" key="6">
    <source>
        <dbReference type="ARBA" id="ARBA00023316"/>
    </source>
</evidence>
<feature type="transmembrane region" description="Helical" evidence="7">
    <location>
        <begin position="31"/>
        <end position="56"/>
    </location>
</feature>
<keyword evidence="6 7" id="KW-0961">Cell wall biogenesis/degradation</keyword>
<dbReference type="GO" id="GO:0008932">
    <property type="term" value="F:lytic endotransglycosylase activity"/>
    <property type="evidence" value="ECO:0007669"/>
    <property type="project" value="UniProtKB-UniRule"/>
</dbReference>
<reference evidence="8 9" key="1">
    <citation type="submission" date="2012-05" db="EMBL/GenBank/DDBJ databases">
        <authorList>
            <person name="Weinstock G."/>
            <person name="Sodergren E."/>
            <person name="Lobos E.A."/>
            <person name="Fulton L."/>
            <person name="Fulton R."/>
            <person name="Courtney L."/>
            <person name="Fronick C."/>
            <person name="O'Laughlin M."/>
            <person name="Godfrey J."/>
            <person name="Wilson R.M."/>
            <person name="Miner T."/>
            <person name="Farmer C."/>
            <person name="Delehaunty K."/>
            <person name="Cordes M."/>
            <person name="Minx P."/>
            <person name="Tomlinson C."/>
            <person name="Chen J."/>
            <person name="Wollam A."/>
            <person name="Pepin K.H."/>
            <person name="Bhonagiri V."/>
            <person name="Zhang X."/>
            <person name="Suruliraj S."/>
            <person name="Warren W."/>
            <person name="Mitreva M."/>
            <person name="Mardis E.R."/>
            <person name="Wilson R.K."/>
        </authorList>
    </citation>
    <scope>NUCLEOTIDE SEQUENCE [LARGE SCALE GENOMIC DNA]</scope>
    <source>
        <strain evidence="8 9">F0037</strain>
    </source>
</reference>